<dbReference type="PATRIC" id="fig|1454001.3.peg.2071"/>
<evidence type="ECO:0000313" key="1">
    <source>
        <dbReference type="EMBL" id="EXI67470.1"/>
    </source>
</evidence>
<dbReference type="EMBL" id="JFAX01000010">
    <property type="protein sequence ID" value="EXI67470.1"/>
    <property type="molecule type" value="Genomic_DNA"/>
</dbReference>
<name>A0A011NSK3_9PROT</name>
<evidence type="ECO:0000313" key="2">
    <source>
        <dbReference type="Proteomes" id="UP000020218"/>
    </source>
</evidence>
<keyword evidence="2" id="KW-1185">Reference proteome</keyword>
<proteinExistence type="predicted"/>
<dbReference type="Proteomes" id="UP000020218">
    <property type="component" value="Unassembled WGS sequence"/>
</dbReference>
<sequence>MGILNWFRSRTAQFDAERVSDETVRWAVDKAIELTNPRLKLLPDHHKRLAPAVEAMIAFLRTQIPALPAARPLSQSAWSVDPVLRALFVSPADVARVLARADDVRALFDRFAEVEAVYLVLGMAFAEQRVFGMALHGDVVQRDVAQTSVSFSDHRTRICERDEGLLRRAIGVQLFEYLVGRALAEIGEERSERLELQGSRSLLRARLRLLQQHGPGLGSMFGEEPAPPAEQARLESELLANEQQLQALGGGESILESELGCLQRVLSQPQDCVAIEPKRLWLSPMNVVVGQSSGEAAVEVDFAVATLRGTPPIRRAFIIARVARGDLPAAPQINLADAARYL</sequence>
<reference evidence="1" key="1">
    <citation type="submission" date="2014-02" db="EMBL/GenBank/DDBJ databases">
        <title>Expanding our view of genomic diversity in Candidatus Accumulibacter clades.</title>
        <authorList>
            <person name="Skennerton C.T."/>
            <person name="Barr J.J."/>
            <person name="Slater F.R."/>
            <person name="Bond P.L."/>
            <person name="Tyson G.W."/>
        </authorList>
    </citation>
    <scope>NUCLEOTIDE SEQUENCE [LARGE SCALE GENOMIC DNA]</scope>
</reference>
<gene>
    <name evidence="1" type="ORF">AW08_02026</name>
</gene>
<organism evidence="1 2">
    <name type="scientific">Candidatus Accumulibacter adjunctus</name>
    <dbReference type="NCBI Taxonomy" id="1454001"/>
    <lineage>
        <taxon>Bacteria</taxon>
        <taxon>Pseudomonadati</taxon>
        <taxon>Pseudomonadota</taxon>
        <taxon>Betaproteobacteria</taxon>
        <taxon>Candidatus Accumulibacter</taxon>
    </lineage>
</organism>
<comment type="caution">
    <text evidence="1">The sequence shown here is derived from an EMBL/GenBank/DDBJ whole genome shotgun (WGS) entry which is preliminary data.</text>
</comment>
<protein>
    <submittedName>
        <fullName evidence="1">Uncharacterized protein</fullName>
    </submittedName>
</protein>
<dbReference type="AlphaFoldDB" id="A0A011NSK3"/>
<accession>A0A011NSK3</accession>
<dbReference type="STRING" id="1454001.AW08_02026"/>